<evidence type="ECO:0000313" key="3">
    <source>
        <dbReference type="Proteomes" id="UP000776651"/>
    </source>
</evidence>
<dbReference type="Proteomes" id="UP000776651">
    <property type="component" value="Unassembled WGS sequence"/>
</dbReference>
<evidence type="ECO:0000313" key="2">
    <source>
        <dbReference type="EMBL" id="MBX7487826.1"/>
    </source>
</evidence>
<feature type="domain" description="DUF5672" evidence="1">
    <location>
        <begin position="63"/>
        <end position="202"/>
    </location>
</feature>
<dbReference type="InterPro" id="IPR043729">
    <property type="entry name" value="DUF5672"/>
</dbReference>
<sequence length="258" mass="29100">MTTNKPISLDEGRLYLPQVTLCAVTSVNIAATLHALEFSLDQIRFGACKLLTDAEVRSAPPEVEVVPIEPLRTAIAYSDFLLTSLSDHISTTHCLVVQWDGHLLNAGRWQPEFLDYDYIGASWPQFDDGHNVGNGGFSLRTLRLMELCRNPAFVRHHPEDVAIGRTNRDWLERRGMRFAPSDMADAFAAERIGDPLQTFGYHGVWNMPRAIGVGAFWQIYRQLDEREALKRDFASLLGDVLRGPRGMLRAARMIGDRY</sequence>
<dbReference type="Pfam" id="PF18922">
    <property type="entry name" value="DUF5672"/>
    <property type="match status" value="1"/>
</dbReference>
<keyword evidence="3" id="KW-1185">Reference proteome</keyword>
<gene>
    <name evidence="2" type="ORF">K3177_04800</name>
</gene>
<comment type="caution">
    <text evidence="2">The sequence shown here is derived from an EMBL/GenBank/DDBJ whole genome shotgun (WGS) entry which is preliminary data.</text>
</comment>
<dbReference type="EMBL" id="JAIGNQ010000001">
    <property type="protein sequence ID" value="MBX7487826.1"/>
    <property type="molecule type" value="Genomic_DNA"/>
</dbReference>
<name>A0ABS7JD02_9SPHN</name>
<evidence type="ECO:0000259" key="1">
    <source>
        <dbReference type="Pfam" id="PF18922"/>
    </source>
</evidence>
<reference evidence="2 3" key="1">
    <citation type="submission" date="2021-08" db="EMBL/GenBank/DDBJ databases">
        <title>Comparative Genomics Analysis of the Genus Qipengyuania Reveals Extensive Genetic Diversity and Metabolic Versatility, Including the Description of Fifteen Novel Species.</title>
        <authorList>
            <person name="Liu Y."/>
        </authorList>
    </citation>
    <scope>NUCLEOTIDE SEQUENCE [LARGE SCALE GENOMIC DNA]</scope>
    <source>
        <strain evidence="2 3">GH25</strain>
    </source>
</reference>
<accession>A0ABS7JD02</accession>
<proteinExistence type="predicted"/>
<protein>
    <recommendedName>
        <fullName evidence="1">DUF5672 domain-containing protein</fullName>
    </recommendedName>
</protein>
<organism evidence="2 3">
    <name type="scientific">Qipengyuania pacifica</name>
    <dbReference type="NCBI Taxonomy" id="2860199"/>
    <lineage>
        <taxon>Bacteria</taxon>
        <taxon>Pseudomonadati</taxon>
        <taxon>Pseudomonadota</taxon>
        <taxon>Alphaproteobacteria</taxon>
        <taxon>Sphingomonadales</taxon>
        <taxon>Erythrobacteraceae</taxon>
        <taxon>Qipengyuania</taxon>
    </lineage>
</organism>